<dbReference type="OrthoDB" id="299863at2157"/>
<protein>
    <submittedName>
        <fullName evidence="2">DUF1059 domain-containing protein</fullName>
    </submittedName>
</protein>
<dbReference type="Pfam" id="PF06348">
    <property type="entry name" value="DUF1059"/>
    <property type="match status" value="1"/>
</dbReference>
<evidence type="ECO:0000256" key="1">
    <source>
        <dbReference type="SAM" id="MobiDB-lite"/>
    </source>
</evidence>
<gene>
    <name evidence="2" type="ORF">GRX66_07110</name>
</gene>
<evidence type="ECO:0000313" key="2">
    <source>
        <dbReference type="EMBL" id="MXR20385.1"/>
    </source>
</evidence>
<sequence>MTTAHRLDCENEAADCRFIVQSEHEDEALELARTHMEDVHGQEYTDDELRHEHLETV</sequence>
<name>A0A6B0SF89_9EURY</name>
<comment type="caution">
    <text evidence="2">The sequence shown here is derived from an EMBL/GenBank/DDBJ whole genome shotgun (WGS) entry which is preliminary data.</text>
</comment>
<dbReference type="Proteomes" id="UP000471521">
    <property type="component" value="Unassembled WGS sequence"/>
</dbReference>
<evidence type="ECO:0000313" key="3">
    <source>
        <dbReference type="Proteomes" id="UP000471521"/>
    </source>
</evidence>
<organism evidence="2 3">
    <name type="scientific">Halobacterium bonnevillei</name>
    <dbReference type="NCBI Taxonomy" id="2692200"/>
    <lineage>
        <taxon>Archaea</taxon>
        <taxon>Methanobacteriati</taxon>
        <taxon>Methanobacteriota</taxon>
        <taxon>Stenosarchaea group</taxon>
        <taxon>Halobacteria</taxon>
        <taxon>Halobacteriales</taxon>
        <taxon>Halobacteriaceae</taxon>
        <taxon>Halobacterium</taxon>
    </lineage>
</organism>
<dbReference type="RefSeq" id="WP_159525935.1">
    <property type="nucleotide sequence ID" value="NZ_WUUU01000040.1"/>
</dbReference>
<reference evidence="2 3" key="1">
    <citation type="submission" date="2019-12" db="EMBL/GenBank/DDBJ databases">
        <title>Isolation and characterization of three novel carbon monoxide-oxidizing members of Halobacteria from salione crusts and soils.</title>
        <authorList>
            <person name="Myers M.R."/>
            <person name="King G.M."/>
        </authorList>
    </citation>
    <scope>NUCLEOTIDE SEQUENCE [LARGE SCALE GENOMIC DNA]</scope>
    <source>
        <strain evidence="2 3">PCN9</strain>
    </source>
</reference>
<dbReference type="AlphaFoldDB" id="A0A6B0SF89"/>
<feature type="region of interest" description="Disordered" evidence="1">
    <location>
        <begin position="37"/>
        <end position="57"/>
    </location>
</feature>
<proteinExistence type="predicted"/>
<accession>A0A6B0SF89</accession>
<dbReference type="EMBL" id="WUUU01000040">
    <property type="protein sequence ID" value="MXR20385.1"/>
    <property type="molecule type" value="Genomic_DNA"/>
</dbReference>
<dbReference type="InterPro" id="IPR009409">
    <property type="entry name" value="DUF1059"/>
</dbReference>
<keyword evidence="3" id="KW-1185">Reference proteome</keyword>